<evidence type="ECO:0000259" key="4">
    <source>
        <dbReference type="PROSITE" id="PS51832"/>
    </source>
</evidence>
<dbReference type="InterPro" id="IPR037522">
    <property type="entry name" value="HD_GYP_dom"/>
</dbReference>
<dbReference type="GO" id="GO:0008081">
    <property type="term" value="F:phosphoric diester hydrolase activity"/>
    <property type="evidence" value="ECO:0007669"/>
    <property type="project" value="UniProtKB-ARBA"/>
</dbReference>
<feature type="modified residue" description="4-aspartylphosphate" evidence="1">
    <location>
        <position position="56"/>
    </location>
</feature>
<dbReference type="PROSITE" id="PS51832">
    <property type="entry name" value="HD_GYP"/>
    <property type="match status" value="1"/>
</dbReference>
<dbReference type="CDD" id="cd19920">
    <property type="entry name" value="REC_PA4781-like"/>
    <property type="match status" value="1"/>
</dbReference>
<dbReference type="EMBL" id="LVJN01000019">
    <property type="protein sequence ID" value="OSM04036.1"/>
    <property type="molecule type" value="Genomic_DNA"/>
</dbReference>
<dbReference type="InterPro" id="IPR052020">
    <property type="entry name" value="Cyclic_di-GMP/3'3'-cGAMP_PDE"/>
</dbReference>
<evidence type="ECO:0000259" key="3">
    <source>
        <dbReference type="PROSITE" id="PS50110"/>
    </source>
</evidence>
<evidence type="ECO:0000256" key="1">
    <source>
        <dbReference type="PROSITE-ProRule" id="PRU00169"/>
    </source>
</evidence>
<comment type="caution">
    <text evidence="5">The sequence shown here is derived from an EMBL/GenBank/DDBJ whole genome shotgun (WGS) entry which is preliminary data.</text>
</comment>
<dbReference type="PANTHER" id="PTHR45228">
    <property type="entry name" value="CYCLIC DI-GMP PHOSPHODIESTERASE TM_0186-RELATED"/>
    <property type="match status" value="1"/>
</dbReference>
<evidence type="ECO:0000313" key="6">
    <source>
        <dbReference type="Proteomes" id="UP000194003"/>
    </source>
</evidence>
<dbReference type="Pfam" id="PF13487">
    <property type="entry name" value="HD_5"/>
    <property type="match status" value="1"/>
</dbReference>
<gene>
    <name evidence="5" type="ORF">MAIT1_03706</name>
</gene>
<dbReference type="CDD" id="cd00077">
    <property type="entry name" value="HDc"/>
    <property type="match status" value="1"/>
</dbReference>
<accession>A0A1Y2K433</accession>
<dbReference type="Proteomes" id="UP000194003">
    <property type="component" value="Unassembled WGS sequence"/>
</dbReference>
<feature type="domain" description="HD-GYP" evidence="4">
    <location>
        <begin position="157"/>
        <end position="354"/>
    </location>
</feature>
<dbReference type="SMART" id="SM00471">
    <property type="entry name" value="HDc"/>
    <property type="match status" value="1"/>
</dbReference>
<dbReference type="SUPFAM" id="SSF109604">
    <property type="entry name" value="HD-domain/PDEase-like"/>
    <property type="match status" value="1"/>
</dbReference>
<reference evidence="5 6" key="1">
    <citation type="journal article" date="2016" name="BMC Genomics">
        <title>Combined genomic and structural analyses of a cultured magnetotactic bacterium reveals its niche adaptation to a dynamic environment.</title>
        <authorList>
            <person name="Araujo A.C."/>
            <person name="Morillo V."/>
            <person name="Cypriano J."/>
            <person name="Teixeira L.C."/>
            <person name="Leao P."/>
            <person name="Lyra S."/>
            <person name="Almeida L.G."/>
            <person name="Bazylinski D.A."/>
            <person name="Vasconcellos A.T."/>
            <person name="Abreu F."/>
            <person name="Lins U."/>
        </authorList>
    </citation>
    <scope>NUCLEOTIDE SEQUENCE [LARGE SCALE GENOMIC DNA]</scope>
    <source>
        <strain evidence="5 6">IT-1</strain>
    </source>
</reference>
<evidence type="ECO:0000313" key="5">
    <source>
        <dbReference type="EMBL" id="OSM04036.1"/>
    </source>
</evidence>
<dbReference type="AlphaFoldDB" id="A0A1Y2K433"/>
<dbReference type="STRING" id="1434232.MAIT1_03706"/>
<dbReference type="SUPFAM" id="SSF52172">
    <property type="entry name" value="CheY-like"/>
    <property type="match status" value="1"/>
</dbReference>
<dbReference type="PANTHER" id="PTHR45228:SF5">
    <property type="entry name" value="CYCLIC DI-GMP PHOSPHODIESTERASE VC_1348-RELATED"/>
    <property type="match status" value="1"/>
</dbReference>
<dbReference type="InterPro" id="IPR001789">
    <property type="entry name" value="Sig_transdc_resp-reg_receiver"/>
</dbReference>
<evidence type="ECO:0000256" key="2">
    <source>
        <dbReference type="SAM" id="Coils"/>
    </source>
</evidence>
<dbReference type="Pfam" id="PF00072">
    <property type="entry name" value="Response_reg"/>
    <property type="match status" value="1"/>
</dbReference>
<dbReference type="InterPro" id="IPR003607">
    <property type="entry name" value="HD/PDEase_dom"/>
</dbReference>
<keyword evidence="6" id="KW-1185">Reference proteome</keyword>
<dbReference type="OrthoDB" id="9176789at2"/>
<protein>
    <submittedName>
        <fullName evidence="5">Putative response regulator receiver modulated metal dependent phosphohydrolase</fullName>
    </submittedName>
</protein>
<feature type="coiled-coil region" evidence="2">
    <location>
        <begin position="136"/>
        <end position="167"/>
    </location>
</feature>
<dbReference type="SMART" id="SM00448">
    <property type="entry name" value="REC"/>
    <property type="match status" value="1"/>
</dbReference>
<dbReference type="PROSITE" id="PS50110">
    <property type="entry name" value="RESPONSE_REGULATORY"/>
    <property type="match status" value="1"/>
</dbReference>
<keyword evidence="1" id="KW-0597">Phosphoprotein</keyword>
<dbReference type="Gene3D" id="3.40.50.2300">
    <property type="match status" value="1"/>
</dbReference>
<proteinExistence type="predicted"/>
<dbReference type="Gene3D" id="1.10.3210.10">
    <property type="entry name" value="Hypothetical protein af1432"/>
    <property type="match status" value="1"/>
</dbReference>
<sequence length="365" mass="41216">MSLHEGSKIFVVDDTETNIDVLLETLADEYDVSVALDGESALEDIPLTNPDLILLDVMMPGMDGYEVCRRLKENPATREIPVIFITAKQESSDETHGFEVGAVDYITKPFSPPVVRARVSTHLQLVTARRVLANQNAVLEQKVAERTEEIRIKNEELESTRQQIIQRLGRAAEFKDNETGLHVIRMSHYSKILALAFGLPEERAELLLQAAPMHDIGKIGIADRILLKPGKLDDEEWRVMRQHPDIGAGIIGEQDAPLLEMARMVALCHHEKWDGSGYPRGLKGEEIPIEARIVAIADVFDALTTERPYKKAWSVEETIKLLQSESGTHFDPNLTPLFVERMEEVLAVREKWAEEQEETQLDELR</sequence>
<feature type="domain" description="Response regulatory" evidence="3">
    <location>
        <begin position="8"/>
        <end position="123"/>
    </location>
</feature>
<name>A0A1Y2K433_9PROT</name>
<keyword evidence="5" id="KW-0378">Hydrolase</keyword>
<dbReference type="RefSeq" id="WP_085442150.1">
    <property type="nucleotide sequence ID" value="NZ_LVJN01000019.1"/>
</dbReference>
<dbReference type="InterPro" id="IPR011006">
    <property type="entry name" value="CheY-like_superfamily"/>
</dbReference>
<keyword evidence="2" id="KW-0175">Coiled coil</keyword>
<dbReference type="GO" id="GO:0000160">
    <property type="term" value="P:phosphorelay signal transduction system"/>
    <property type="evidence" value="ECO:0007669"/>
    <property type="project" value="InterPro"/>
</dbReference>
<organism evidence="5 6">
    <name type="scientific">Magnetofaba australis IT-1</name>
    <dbReference type="NCBI Taxonomy" id="1434232"/>
    <lineage>
        <taxon>Bacteria</taxon>
        <taxon>Pseudomonadati</taxon>
        <taxon>Pseudomonadota</taxon>
        <taxon>Magnetococcia</taxon>
        <taxon>Magnetococcales</taxon>
        <taxon>Magnetococcaceae</taxon>
        <taxon>Magnetofaba</taxon>
    </lineage>
</organism>